<evidence type="ECO:0000256" key="1">
    <source>
        <dbReference type="SAM" id="MobiDB-lite"/>
    </source>
</evidence>
<organism evidence="2 3">
    <name type="scientific">Arthrobotrys conoides</name>
    <dbReference type="NCBI Taxonomy" id="74498"/>
    <lineage>
        <taxon>Eukaryota</taxon>
        <taxon>Fungi</taxon>
        <taxon>Dikarya</taxon>
        <taxon>Ascomycota</taxon>
        <taxon>Pezizomycotina</taxon>
        <taxon>Orbiliomycetes</taxon>
        <taxon>Orbiliales</taxon>
        <taxon>Orbiliaceae</taxon>
        <taxon>Arthrobotrys</taxon>
    </lineage>
</organism>
<evidence type="ECO:0000313" key="3">
    <source>
        <dbReference type="Proteomes" id="UP001307849"/>
    </source>
</evidence>
<name>A0AAN8RWL2_9PEZI</name>
<feature type="region of interest" description="Disordered" evidence="1">
    <location>
        <begin position="346"/>
        <end position="365"/>
    </location>
</feature>
<protein>
    <submittedName>
        <fullName evidence="2">Uncharacterized protein</fullName>
    </submittedName>
</protein>
<sequence>MSALSSQQTPLEDFNQKSHLEHYGISREQVSLSSLFPRTLPEDSDTDFKELVEYFDKICKPYAESRDSFSGDFRRYLAKIITLKETIASAETRATTADQKSKEEEAIEIERQNQENLANFLQTVVDRAFKFLKTEECKKNGQKESELDEKMPFFVMNSKVKMTWTSPKGTVGPCAYRATSLGGVVGLMESPVAIVSSKQKPTASRRKSITPDGWGMLVTFQASPLKTGLHGIQSQTYQPAADAGCLIGQAVKNLYKSHSRDRHRRNRNSICITIRKTSIYFSRAGILARDLRHYKQHLEPSASEKVILHSREFDFLDKEERKELLRGIMAVFRIVKRDVGRVLEEEGKGKGGDEEVEGVGKRVRV</sequence>
<comment type="caution">
    <text evidence="2">The sequence shown here is derived from an EMBL/GenBank/DDBJ whole genome shotgun (WGS) entry which is preliminary data.</text>
</comment>
<keyword evidence="3" id="KW-1185">Reference proteome</keyword>
<dbReference type="AlphaFoldDB" id="A0AAN8RWL2"/>
<proteinExistence type="predicted"/>
<dbReference type="Proteomes" id="UP001307849">
    <property type="component" value="Unassembled WGS sequence"/>
</dbReference>
<accession>A0AAN8RWL2</accession>
<gene>
    <name evidence="2" type="ORF">TWF506_010047</name>
</gene>
<dbReference type="EMBL" id="JAVHJM010000007">
    <property type="protein sequence ID" value="KAK6510959.1"/>
    <property type="molecule type" value="Genomic_DNA"/>
</dbReference>
<evidence type="ECO:0000313" key="2">
    <source>
        <dbReference type="EMBL" id="KAK6510959.1"/>
    </source>
</evidence>
<reference evidence="2 3" key="1">
    <citation type="submission" date="2019-10" db="EMBL/GenBank/DDBJ databases">
        <authorList>
            <person name="Palmer J.M."/>
        </authorList>
    </citation>
    <scope>NUCLEOTIDE SEQUENCE [LARGE SCALE GENOMIC DNA]</scope>
    <source>
        <strain evidence="2 3">TWF506</strain>
    </source>
</reference>